<dbReference type="RefSeq" id="WP_353389222.1">
    <property type="nucleotide sequence ID" value="NZ_BAABWD010000003.1"/>
</dbReference>
<dbReference type="PANTHER" id="PTHR30622:SF4">
    <property type="entry name" value="UNDECAPRENYL-DIPHOSPHATASE"/>
    <property type="match status" value="1"/>
</dbReference>
<proteinExistence type="inferred from homology"/>
<evidence type="ECO:0000256" key="9">
    <source>
        <dbReference type="ARBA" id="ARBA00023136"/>
    </source>
</evidence>
<accession>A0ABP9ZSL4</accession>
<feature type="transmembrane region" description="Helical" evidence="14">
    <location>
        <begin position="244"/>
        <end position="264"/>
    </location>
</feature>
<keyword evidence="14" id="KW-0961">Cell wall biogenesis/degradation</keyword>
<comment type="catalytic activity">
    <reaction evidence="13 14">
        <text>di-trans,octa-cis-undecaprenyl diphosphate + H2O = di-trans,octa-cis-undecaprenyl phosphate + phosphate + H(+)</text>
        <dbReference type="Rhea" id="RHEA:28094"/>
        <dbReference type="ChEBI" id="CHEBI:15377"/>
        <dbReference type="ChEBI" id="CHEBI:15378"/>
        <dbReference type="ChEBI" id="CHEBI:43474"/>
        <dbReference type="ChEBI" id="CHEBI:58405"/>
        <dbReference type="ChEBI" id="CHEBI:60392"/>
        <dbReference type="EC" id="3.6.1.27"/>
    </reaction>
</comment>
<feature type="transmembrane region" description="Helical" evidence="14">
    <location>
        <begin position="115"/>
        <end position="133"/>
    </location>
</feature>
<dbReference type="NCBIfam" id="TIGR00753">
    <property type="entry name" value="undec_PP_bacA"/>
    <property type="match status" value="1"/>
</dbReference>
<dbReference type="EMBL" id="BAABWD010000003">
    <property type="protein sequence ID" value="GAA6132446.1"/>
    <property type="molecule type" value="Genomic_DNA"/>
</dbReference>
<comment type="miscellaneous">
    <text evidence="14">Bacitracin is thought to be involved in the inhibition of peptidoglycan synthesis by sequestering undecaprenyl diphosphate, thereby reducing the pool of lipid carrier available.</text>
</comment>
<dbReference type="EC" id="3.6.1.27" evidence="3 14"/>
<evidence type="ECO:0000256" key="11">
    <source>
        <dbReference type="ARBA" id="ARBA00032707"/>
    </source>
</evidence>
<feature type="transmembrane region" description="Helical" evidence="14">
    <location>
        <begin position="214"/>
        <end position="238"/>
    </location>
</feature>
<comment type="caution">
    <text evidence="15">The sequence shown here is derived from an EMBL/GenBank/DDBJ whole genome shotgun (WGS) entry which is preliminary data.</text>
</comment>
<feature type="transmembrane region" description="Helical" evidence="14">
    <location>
        <begin position="40"/>
        <end position="59"/>
    </location>
</feature>
<evidence type="ECO:0000256" key="13">
    <source>
        <dbReference type="ARBA" id="ARBA00047594"/>
    </source>
</evidence>
<comment type="similarity">
    <text evidence="2 14">Belongs to the UppP family.</text>
</comment>
<evidence type="ECO:0000256" key="12">
    <source>
        <dbReference type="ARBA" id="ARBA00032932"/>
    </source>
</evidence>
<evidence type="ECO:0000256" key="2">
    <source>
        <dbReference type="ARBA" id="ARBA00010621"/>
    </source>
</evidence>
<comment type="function">
    <text evidence="14">Catalyzes the dephosphorylation of undecaprenyl diphosphate (UPP). Confers resistance to bacitracin.</text>
</comment>
<keyword evidence="14" id="KW-0573">Peptidoglycan synthesis</keyword>
<name>A0ABP9ZSL4_9GAMM</name>
<comment type="subcellular location">
    <subcellularLocation>
        <location evidence="1 14">Cell membrane</location>
        <topology evidence="1 14">Multi-pass membrane protein</topology>
    </subcellularLocation>
</comment>
<dbReference type="Pfam" id="PF02673">
    <property type="entry name" value="BacA"/>
    <property type="match status" value="1"/>
</dbReference>
<evidence type="ECO:0000256" key="5">
    <source>
        <dbReference type="ARBA" id="ARBA00022475"/>
    </source>
</evidence>
<evidence type="ECO:0000256" key="10">
    <source>
        <dbReference type="ARBA" id="ARBA00023251"/>
    </source>
</evidence>
<dbReference type="Proteomes" id="UP001486808">
    <property type="component" value="Unassembled WGS sequence"/>
</dbReference>
<dbReference type="PANTHER" id="PTHR30622">
    <property type="entry name" value="UNDECAPRENYL-DIPHOSPHATASE"/>
    <property type="match status" value="1"/>
</dbReference>
<evidence type="ECO:0000256" key="3">
    <source>
        <dbReference type="ARBA" id="ARBA00012374"/>
    </source>
</evidence>
<keyword evidence="14" id="KW-0133">Cell shape</keyword>
<keyword evidence="6 14" id="KW-0812">Transmembrane</keyword>
<gene>
    <name evidence="14" type="primary">uppP</name>
    <name evidence="15" type="ORF">NBRC116187_28060</name>
</gene>
<evidence type="ECO:0000256" key="6">
    <source>
        <dbReference type="ARBA" id="ARBA00022692"/>
    </source>
</evidence>
<evidence type="ECO:0000313" key="15">
    <source>
        <dbReference type="EMBL" id="GAA6132446.1"/>
    </source>
</evidence>
<keyword evidence="16" id="KW-1185">Reference proteome</keyword>
<organism evidence="15 16">
    <name type="scientific">Halopseudomonas sabulinigri</name>
    <dbReference type="NCBI Taxonomy" id="472181"/>
    <lineage>
        <taxon>Bacteria</taxon>
        <taxon>Pseudomonadati</taxon>
        <taxon>Pseudomonadota</taxon>
        <taxon>Gammaproteobacteria</taxon>
        <taxon>Pseudomonadales</taxon>
        <taxon>Pseudomonadaceae</taxon>
        <taxon>Halopseudomonas</taxon>
    </lineage>
</organism>
<evidence type="ECO:0000256" key="7">
    <source>
        <dbReference type="ARBA" id="ARBA00022801"/>
    </source>
</evidence>
<dbReference type="InterPro" id="IPR003824">
    <property type="entry name" value="UppP"/>
</dbReference>
<sequence>MDWLQVIVLAIVQGVTEFLPVSSSAHLILVPVLTDWPDQGLAFDVALHLGSLSAVLIYFRRDIFGMTVSWGRSLKTRELDADAKLAWAVILGTIPVGLAGLLLKDTVETVLRSPIYLAIGLIAFGLLLSWADWRHRGERSEYQMNWKDVLLIGCAQALALFPGTSRSGITMTAALMLGLSREASARFSFLLSIPVIVLACGLETIELIKAQVPIDVAAMVGGVVLSGISAYLCIHYFLAFIKRIGMQPFVIYRLVLGIALLWIFL</sequence>
<feature type="transmembrane region" description="Helical" evidence="14">
    <location>
        <begin position="85"/>
        <end position="103"/>
    </location>
</feature>
<keyword evidence="9 14" id="KW-0472">Membrane</keyword>
<keyword evidence="10 14" id="KW-0046">Antibiotic resistance</keyword>
<dbReference type="NCBIfam" id="NF001393">
    <property type="entry name" value="PRK00281.2-4"/>
    <property type="match status" value="1"/>
</dbReference>
<evidence type="ECO:0000256" key="1">
    <source>
        <dbReference type="ARBA" id="ARBA00004651"/>
    </source>
</evidence>
<evidence type="ECO:0000313" key="16">
    <source>
        <dbReference type="Proteomes" id="UP001486808"/>
    </source>
</evidence>
<feature type="transmembrane region" description="Helical" evidence="14">
    <location>
        <begin position="183"/>
        <end position="202"/>
    </location>
</feature>
<evidence type="ECO:0000256" key="14">
    <source>
        <dbReference type="HAMAP-Rule" id="MF_01006"/>
    </source>
</evidence>
<evidence type="ECO:0000256" key="8">
    <source>
        <dbReference type="ARBA" id="ARBA00022989"/>
    </source>
</evidence>
<reference evidence="15 16" key="1">
    <citation type="submission" date="2024-04" db="EMBL/GenBank/DDBJ databases">
        <title>Draft genome sequence of Halopseudomonas sabulinigri NBRC 116187.</title>
        <authorList>
            <person name="Miyakawa T."/>
            <person name="Kusuya Y."/>
            <person name="Miura T."/>
        </authorList>
    </citation>
    <scope>NUCLEOTIDE SEQUENCE [LARGE SCALE GENOMIC DNA]</scope>
    <source>
        <strain evidence="15 16">4NH20-0042</strain>
    </source>
</reference>
<dbReference type="HAMAP" id="MF_01006">
    <property type="entry name" value="Undec_diphosphatase"/>
    <property type="match status" value="1"/>
</dbReference>
<keyword evidence="8 14" id="KW-1133">Transmembrane helix</keyword>
<keyword evidence="5 14" id="KW-1003">Cell membrane</keyword>
<keyword evidence="7 14" id="KW-0378">Hydrolase</keyword>
<evidence type="ECO:0000256" key="4">
    <source>
        <dbReference type="ARBA" id="ARBA00021581"/>
    </source>
</evidence>
<protein>
    <recommendedName>
        <fullName evidence="4 14">Undecaprenyl-diphosphatase</fullName>
        <ecNumber evidence="3 14">3.6.1.27</ecNumber>
    </recommendedName>
    <alternativeName>
        <fullName evidence="12 14">Bacitracin resistance protein</fullName>
    </alternativeName>
    <alternativeName>
        <fullName evidence="11 14">Undecaprenyl pyrophosphate phosphatase</fullName>
    </alternativeName>
</protein>